<feature type="region of interest" description="Disordered" evidence="1">
    <location>
        <begin position="316"/>
        <end position="357"/>
    </location>
</feature>
<dbReference type="Gene3D" id="3.30.420.10">
    <property type="entry name" value="Ribonuclease H-like superfamily/Ribonuclease H"/>
    <property type="match status" value="1"/>
</dbReference>
<dbReference type="PANTHER" id="PTHR37984:SF15">
    <property type="entry name" value="INTEGRASE CATALYTIC DOMAIN-CONTAINING PROTEIN"/>
    <property type="match status" value="1"/>
</dbReference>
<keyword evidence="3" id="KW-1185">Reference proteome</keyword>
<sequence length="357" mass="41593">MHDKIELSKTENVKNLLQTFAAGTVVPNDLASNIQSVSRKSVYTEEAFVTLPTLDRQEVKDLQERDTVVGKFIEIWNTKRKPLRSEQRKFDRPLVTLLRQWDRIEVVDGLVYRLCKLYQISRSRTTPYHPENAQCERFNRTLHNLLKSLSPDKKKHWTKYLPELVFSYNVSQNSTTGYSPYYLLFGRSPKLPIDFLLGTNQTDETDQSLDEWIIAHQNRLRYAYEKAGEQTKDRAEYRKNKHDEQRFNPEICVSDKVYIRNRGVHGRNKIQDTWSSTVYRVVRLSENTVSVEPNDGAGVSRTLNRRDVIKCNIQQSVDDNSSESDSSDDMFIPRRTTRTTAGKHTNPNRLPNSIFSK</sequence>
<accession>A0A8S3R2C7</accession>
<dbReference type="SUPFAM" id="SSF53098">
    <property type="entry name" value="Ribonuclease H-like"/>
    <property type="match status" value="1"/>
</dbReference>
<dbReference type="AlphaFoldDB" id="A0A8S3R2C7"/>
<dbReference type="InterPro" id="IPR012337">
    <property type="entry name" value="RNaseH-like_sf"/>
</dbReference>
<organism evidence="2 3">
    <name type="scientific">Mytilus edulis</name>
    <name type="common">Blue mussel</name>
    <dbReference type="NCBI Taxonomy" id="6550"/>
    <lineage>
        <taxon>Eukaryota</taxon>
        <taxon>Metazoa</taxon>
        <taxon>Spiralia</taxon>
        <taxon>Lophotrochozoa</taxon>
        <taxon>Mollusca</taxon>
        <taxon>Bivalvia</taxon>
        <taxon>Autobranchia</taxon>
        <taxon>Pteriomorphia</taxon>
        <taxon>Mytilida</taxon>
        <taxon>Mytiloidea</taxon>
        <taxon>Mytilidae</taxon>
        <taxon>Mytilinae</taxon>
        <taxon>Mytilus</taxon>
    </lineage>
</organism>
<comment type="caution">
    <text evidence="2">The sequence shown here is derived from an EMBL/GenBank/DDBJ whole genome shotgun (WGS) entry which is preliminary data.</text>
</comment>
<dbReference type="InterPro" id="IPR050951">
    <property type="entry name" value="Retrovirus_Pol_polyprotein"/>
</dbReference>
<reference evidence="2" key="1">
    <citation type="submission" date="2021-03" db="EMBL/GenBank/DDBJ databases">
        <authorList>
            <person name="Bekaert M."/>
        </authorList>
    </citation>
    <scope>NUCLEOTIDE SEQUENCE</scope>
</reference>
<evidence type="ECO:0000313" key="2">
    <source>
        <dbReference type="EMBL" id="CAG2202062.1"/>
    </source>
</evidence>
<name>A0A8S3R2C7_MYTED</name>
<dbReference type="PANTHER" id="PTHR37984">
    <property type="entry name" value="PROTEIN CBG26694"/>
    <property type="match status" value="1"/>
</dbReference>
<feature type="compositionally biased region" description="Polar residues" evidence="1">
    <location>
        <begin position="338"/>
        <end position="357"/>
    </location>
</feature>
<dbReference type="OrthoDB" id="10062030at2759"/>
<evidence type="ECO:0008006" key="4">
    <source>
        <dbReference type="Google" id="ProtNLM"/>
    </source>
</evidence>
<evidence type="ECO:0000256" key="1">
    <source>
        <dbReference type="SAM" id="MobiDB-lite"/>
    </source>
</evidence>
<gene>
    <name evidence="2" type="ORF">MEDL_16705</name>
</gene>
<protein>
    <recommendedName>
        <fullName evidence="4">Integrase catalytic domain-containing protein</fullName>
    </recommendedName>
</protein>
<evidence type="ECO:0000313" key="3">
    <source>
        <dbReference type="Proteomes" id="UP000683360"/>
    </source>
</evidence>
<dbReference type="EMBL" id="CAJPWZ010000876">
    <property type="protein sequence ID" value="CAG2202062.1"/>
    <property type="molecule type" value="Genomic_DNA"/>
</dbReference>
<dbReference type="Proteomes" id="UP000683360">
    <property type="component" value="Unassembled WGS sequence"/>
</dbReference>
<dbReference type="GO" id="GO:0003676">
    <property type="term" value="F:nucleic acid binding"/>
    <property type="evidence" value="ECO:0007669"/>
    <property type="project" value="InterPro"/>
</dbReference>
<dbReference type="InterPro" id="IPR036397">
    <property type="entry name" value="RNaseH_sf"/>
</dbReference>
<proteinExistence type="predicted"/>